<feature type="region of interest" description="Disordered" evidence="1">
    <location>
        <begin position="102"/>
        <end position="132"/>
    </location>
</feature>
<keyword evidence="3" id="KW-1185">Reference proteome</keyword>
<evidence type="ECO:0000256" key="1">
    <source>
        <dbReference type="SAM" id="MobiDB-lite"/>
    </source>
</evidence>
<dbReference type="AlphaFoldDB" id="A0A4C1WF64"/>
<comment type="caution">
    <text evidence="2">The sequence shown here is derived from an EMBL/GenBank/DDBJ whole genome shotgun (WGS) entry which is preliminary data.</text>
</comment>
<accession>A0A4C1WF64</accession>
<dbReference type="EMBL" id="BGZK01000555">
    <property type="protein sequence ID" value="GBP49998.1"/>
    <property type="molecule type" value="Genomic_DNA"/>
</dbReference>
<proteinExistence type="predicted"/>
<gene>
    <name evidence="2" type="ORF">EVAR_37084_1</name>
</gene>
<reference evidence="2 3" key="1">
    <citation type="journal article" date="2019" name="Commun. Biol.">
        <title>The bagworm genome reveals a unique fibroin gene that provides high tensile strength.</title>
        <authorList>
            <person name="Kono N."/>
            <person name="Nakamura H."/>
            <person name="Ohtoshi R."/>
            <person name="Tomita M."/>
            <person name="Numata K."/>
            <person name="Arakawa K."/>
        </authorList>
    </citation>
    <scope>NUCLEOTIDE SEQUENCE [LARGE SCALE GENOMIC DNA]</scope>
</reference>
<dbReference type="Proteomes" id="UP000299102">
    <property type="component" value="Unassembled WGS sequence"/>
</dbReference>
<organism evidence="2 3">
    <name type="scientific">Eumeta variegata</name>
    <name type="common">Bagworm moth</name>
    <name type="synonym">Eumeta japonica</name>
    <dbReference type="NCBI Taxonomy" id="151549"/>
    <lineage>
        <taxon>Eukaryota</taxon>
        <taxon>Metazoa</taxon>
        <taxon>Ecdysozoa</taxon>
        <taxon>Arthropoda</taxon>
        <taxon>Hexapoda</taxon>
        <taxon>Insecta</taxon>
        <taxon>Pterygota</taxon>
        <taxon>Neoptera</taxon>
        <taxon>Endopterygota</taxon>
        <taxon>Lepidoptera</taxon>
        <taxon>Glossata</taxon>
        <taxon>Ditrysia</taxon>
        <taxon>Tineoidea</taxon>
        <taxon>Psychidae</taxon>
        <taxon>Oiketicinae</taxon>
        <taxon>Eumeta</taxon>
    </lineage>
</organism>
<evidence type="ECO:0000313" key="3">
    <source>
        <dbReference type="Proteomes" id="UP000299102"/>
    </source>
</evidence>
<sequence length="132" mass="14678">MAAFCRRTPLPLRVLSLQRTEGGADVKMAAFCRRTPLPLRVLSLQRTWKKSRDEDGGVLSPYTVTAPGALTAEDVKEEPTWRRSVAVRRYRSGCSLQRTWKKSRDEDGGVLSPYTVTAPGALTAEDVKEEPT</sequence>
<name>A0A4C1WF64_EUMVA</name>
<evidence type="ECO:0000313" key="2">
    <source>
        <dbReference type="EMBL" id="GBP49998.1"/>
    </source>
</evidence>
<protein>
    <submittedName>
        <fullName evidence="2">Uncharacterized protein</fullName>
    </submittedName>
</protein>